<accession>A0A0K8NXB2</accession>
<dbReference type="EC" id="3.3.2.1" evidence="3"/>
<evidence type="ECO:0000313" key="4">
    <source>
        <dbReference type="Proteomes" id="UP000037660"/>
    </source>
</evidence>
<keyword evidence="1 3" id="KW-0378">Hydrolase</keyword>
<dbReference type="PANTHER" id="PTHR43540:SF6">
    <property type="entry name" value="ISOCHORISMATASE-LIKE DOMAIN-CONTAINING PROTEIN"/>
    <property type="match status" value="1"/>
</dbReference>
<dbReference type="GO" id="GO:0008908">
    <property type="term" value="F:isochorismatase activity"/>
    <property type="evidence" value="ECO:0007669"/>
    <property type="project" value="UniProtKB-EC"/>
</dbReference>
<evidence type="ECO:0000259" key="2">
    <source>
        <dbReference type="Pfam" id="PF00857"/>
    </source>
</evidence>
<dbReference type="InterPro" id="IPR000868">
    <property type="entry name" value="Isochorismatase-like_dom"/>
</dbReference>
<name>A0A0K8NXB2_PISS1</name>
<sequence>MPTRPGSSAVLLVVDVQVGVVAQAWNRDQVVAKVAQAVVRARDAGVPVVWVQHADDDGLRPGSPGWQWVPELVPAPQECTIPKRHNSAFEDTGLVAELDRLGAAHLLLAGAATNWCIRATAYGALDRGYDLTLLSDAHTTEDMVLEPGRVVEARSVVDDLNVAMRWLSYPGRRNAAVPVDEAVFA</sequence>
<evidence type="ECO:0000313" key="3">
    <source>
        <dbReference type="EMBL" id="GAP35016.1"/>
    </source>
</evidence>
<protein>
    <submittedName>
        <fullName evidence="3">Isochorismatase</fullName>
        <ecNumber evidence="3">3.3.2.1</ecNumber>
    </submittedName>
</protein>
<feature type="domain" description="Isochorismatase-like" evidence="2">
    <location>
        <begin position="10"/>
        <end position="140"/>
    </location>
</feature>
<dbReference type="EMBL" id="BBYR01000013">
    <property type="protein sequence ID" value="GAP35016.1"/>
    <property type="molecule type" value="Genomic_DNA"/>
</dbReference>
<dbReference type="InterPro" id="IPR036380">
    <property type="entry name" value="Isochorismatase-like_sf"/>
</dbReference>
<dbReference type="PANTHER" id="PTHR43540">
    <property type="entry name" value="PEROXYUREIDOACRYLATE/UREIDOACRYLATE AMIDOHYDROLASE-RELATED"/>
    <property type="match status" value="1"/>
</dbReference>
<dbReference type="RefSeq" id="WP_054019104.1">
    <property type="nucleotide sequence ID" value="NZ_BBYR01000013.1"/>
</dbReference>
<dbReference type="InterPro" id="IPR050272">
    <property type="entry name" value="Isochorismatase-like_hydrls"/>
</dbReference>
<dbReference type="Gene3D" id="3.40.50.850">
    <property type="entry name" value="Isochorismatase-like"/>
    <property type="match status" value="1"/>
</dbReference>
<organism evidence="3 4">
    <name type="scientific">Piscinibacter sakaiensis</name>
    <name type="common">Ideonella sakaiensis</name>
    <dbReference type="NCBI Taxonomy" id="1547922"/>
    <lineage>
        <taxon>Bacteria</taxon>
        <taxon>Pseudomonadati</taxon>
        <taxon>Pseudomonadota</taxon>
        <taxon>Betaproteobacteria</taxon>
        <taxon>Burkholderiales</taxon>
        <taxon>Sphaerotilaceae</taxon>
        <taxon>Piscinibacter</taxon>
    </lineage>
</organism>
<evidence type="ECO:0000256" key="1">
    <source>
        <dbReference type="ARBA" id="ARBA00022801"/>
    </source>
</evidence>
<keyword evidence="4" id="KW-1185">Reference proteome</keyword>
<comment type="caution">
    <text evidence="3">The sequence shown here is derived from an EMBL/GenBank/DDBJ whole genome shotgun (WGS) entry which is preliminary data.</text>
</comment>
<dbReference type="SUPFAM" id="SSF52499">
    <property type="entry name" value="Isochorismatase-like hydrolases"/>
    <property type="match status" value="1"/>
</dbReference>
<reference evidence="4" key="1">
    <citation type="submission" date="2015-07" db="EMBL/GenBank/DDBJ databases">
        <title>Discovery of a poly(ethylene terephthalate assimilation.</title>
        <authorList>
            <person name="Yoshida S."/>
            <person name="Hiraga K."/>
            <person name="Takehana T."/>
            <person name="Taniguchi I."/>
            <person name="Yamaji H."/>
            <person name="Maeda Y."/>
            <person name="Toyohara K."/>
            <person name="Miyamoto K."/>
            <person name="Kimura Y."/>
            <person name="Oda K."/>
        </authorList>
    </citation>
    <scope>NUCLEOTIDE SEQUENCE [LARGE SCALE GENOMIC DNA]</scope>
    <source>
        <strain evidence="4">NBRC 110686 / TISTR 2288 / 201-F6</strain>
    </source>
</reference>
<gene>
    <name evidence="3" type="ORF">ISF6_0581</name>
</gene>
<dbReference type="Proteomes" id="UP000037660">
    <property type="component" value="Unassembled WGS sequence"/>
</dbReference>
<dbReference type="STRING" id="1547922.ISF6_0581"/>
<reference evidence="3 4" key="2">
    <citation type="journal article" date="2016" name="Science">
        <title>A bacterium that degrades and assimilates poly(ethylene terephthalate).</title>
        <authorList>
            <person name="Yoshida S."/>
            <person name="Hiraga K."/>
            <person name="Takehana T."/>
            <person name="Taniguchi I."/>
            <person name="Yamaji H."/>
            <person name="Maeda Y."/>
            <person name="Toyohara K."/>
            <person name="Miyamoto K."/>
            <person name="Kimura Y."/>
            <person name="Oda K."/>
        </authorList>
    </citation>
    <scope>NUCLEOTIDE SEQUENCE [LARGE SCALE GENOMIC DNA]</scope>
    <source>
        <strain evidence="4">NBRC 110686 / TISTR 2288 / 201-F6</strain>
    </source>
</reference>
<dbReference type="Pfam" id="PF00857">
    <property type="entry name" value="Isochorismatase"/>
    <property type="match status" value="1"/>
</dbReference>
<proteinExistence type="predicted"/>
<dbReference type="AlphaFoldDB" id="A0A0K8NXB2"/>